<evidence type="ECO:0000256" key="3">
    <source>
        <dbReference type="ARBA" id="ARBA00022490"/>
    </source>
</evidence>
<keyword evidence="4 7" id="KW-0489">Methyltransferase</keyword>
<dbReference type="PROSITE" id="PS01279">
    <property type="entry name" value="PCMT"/>
    <property type="match status" value="1"/>
</dbReference>
<reference evidence="8 10" key="1">
    <citation type="submission" date="2020-01" db="EMBL/GenBank/DDBJ databases">
        <authorList>
            <consortium name="DOE Joint Genome Institute"/>
            <person name="Haridas S."/>
            <person name="Albert R."/>
            <person name="Binder M."/>
            <person name="Bloem J."/>
            <person name="Labutti K."/>
            <person name="Salamov A."/>
            <person name="Andreopoulos B."/>
            <person name="Baker S.E."/>
            <person name="Barry K."/>
            <person name="Bills G."/>
            <person name="Bluhm B.H."/>
            <person name="Cannon C."/>
            <person name="Castanera R."/>
            <person name="Culley D.E."/>
            <person name="Daum C."/>
            <person name="Ezra D."/>
            <person name="Gonzalez J.B."/>
            <person name="Henrissat B."/>
            <person name="Kuo A."/>
            <person name="Liang C."/>
            <person name="Lipzen A."/>
            <person name="Lutzoni F."/>
            <person name="Magnuson J."/>
            <person name="Mondo S."/>
            <person name="Nolan M."/>
            <person name="Ohm R."/>
            <person name="Pangilinan J."/>
            <person name="Park H.-J."/>
            <person name="Ramirez L."/>
            <person name="Alfaro M."/>
            <person name="Sun H."/>
            <person name="Tritt A."/>
            <person name="Yoshinaga Y."/>
            <person name="Zwiers L.-H."/>
            <person name="Turgeon B.G."/>
            <person name="Goodwin S.B."/>
            <person name="Spatafora J.W."/>
            <person name="Crous P.W."/>
            <person name="Grigoriev I.V."/>
        </authorList>
    </citation>
    <scope>NUCLEOTIDE SEQUENCE</scope>
    <source>
        <strain evidence="8 10">CBS 781.70</strain>
    </source>
</reference>
<dbReference type="InterPro" id="IPR000682">
    <property type="entry name" value="PCMT"/>
</dbReference>
<evidence type="ECO:0000256" key="5">
    <source>
        <dbReference type="ARBA" id="ARBA00022679"/>
    </source>
</evidence>
<keyword evidence="5 7" id="KW-0808">Transferase</keyword>
<reference evidence="10" key="3">
    <citation type="submission" date="2025-04" db="UniProtKB">
        <authorList>
            <consortium name="RefSeq"/>
        </authorList>
    </citation>
    <scope>IDENTIFICATION</scope>
    <source>
        <strain evidence="10">CBS 781.70</strain>
    </source>
</reference>
<organism evidence="8">
    <name type="scientific">Eremomyces bilateralis CBS 781.70</name>
    <dbReference type="NCBI Taxonomy" id="1392243"/>
    <lineage>
        <taxon>Eukaryota</taxon>
        <taxon>Fungi</taxon>
        <taxon>Dikarya</taxon>
        <taxon>Ascomycota</taxon>
        <taxon>Pezizomycotina</taxon>
        <taxon>Dothideomycetes</taxon>
        <taxon>Dothideomycetes incertae sedis</taxon>
        <taxon>Eremomycetales</taxon>
        <taxon>Eremomycetaceae</taxon>
        <taxon>Eremomyces</taxon>
    </lineage>
</organism>
<keyword evidence="6 7" id="KW-0949">S-adenosyl-L-methionine</keyword>
<evidence type="ECO:0000256" key="1">
    <source>
        <dbReference type="ARBA" id="ARBA00004496"/>
    </source>
</evidence>
<dbReference type="OrthoDB" id="73890at2759"/>
<reference evidence="10" key="2">
    <citation type="submission" date="2020-04" db="EMBL/GenBank/DDBJ databases">
        <authorList>
            <consortium name="NCBI Genome Project"/>
        </authorList>
    </citation>
    <scope>NUCLEOTIDE SEQUENCE</scope>
    <source>
        <strain evidence="10">CBS 781.70</strain>
    </source>
</reference>
<keyword evidence="9" id="KW-1185">Reference proteome</keyword>
<dbReference type="CDD" id="cd02440">
    <property type="entry name" value="AdoMet_MTases"/>
    <property type="match status" value="1"/>
</dbReference>
<evidence type="ECO:0000313" key="8">
    <source>
        <dbReference type="EMBL" id="KAF1808483.1"/>
    </source>
</evidence>
<keyword evidence="3" id="KW-0963">Cytoplasm</keyword>
<dbReference type="AlphaFoldDB" id="A0A6G1FRS6"/>
<name>A0A6G1FRS6_9PEZI</name>
<evidence type="ECO:0000256" key="4">
    <source>
        <dbReference type="ARBA" id="ARBA00022603"/>
    </source>
</evidence>
<dbReference type="Gene3D" id="3.40.50.150">
    <property type="entry name" value="Vaccinia Virus protein VP39"/>
    <property type="match status" value="1"/>
</dbReference>
<comment type="subcellular location">
    <subcellularLocation>
        <location evidence="1">Cytoplasm</location>
    </subcellularLocation>
</comment>
<dbReference type="EC" id="2.1.1.77" evidence="7"/>
<dbReference type="NCBIfam" id="TIGR00080">
    <property type="entry name" value="pimt"/>
    <property type="match status" value="1"/>
</dbReference>
<dbReference type="EMBL" id="ML975183">
    <property type="protein sequence ID" value="KAF1808483.1"/>
    <property type="molecule type" value="Genomic_DNA"/>
</dbReference>
<dbReference type="Proteomes" id="UP000504638">
    <property type="component" value="Unplaced"/>
</dbReference>
<evidence type="ECO:0000313" key="9">
    <source>
        <dbReference type="Proteomes" id="UP000504638"/>
    </source>
</evidence>
<comment type="catalytic activity">
    <reaction evidence="7">
        <text>[protein]-L-isoaspartate + S-adenosyl-L-methionine = [protein]-L-isoaspartate alpha-methyl ester + S-adenosyl-L-homocysteine</text>
        <dbReference type="Rhea" id="RHEA:12705"/>
        <dbReference type="Rhea" id="RHEA-COMP:12143"/>
        <dbReference type="Rhea" id="RHEA-COMP:12144"/>
        <dbReference type="ChEBI" id="CHEBI:57856"/>
        <dbReference type="ChEBI" id="CHEBI:59789"/>
        <dbReference type="ChEBI" id="CHEBI:90596"/>
        <dbReference type="ChEBI" id="CHEBI:90598"/>
        <dbReference type="EC" id="2.1.1.77"/>
    </reaction>
</comment>
<dbReference type="PANTHER" id="PTHR11579">
    <property type="entry name" value="PROTEIN-L-ISOASPARTATE O-METHYLTRANSFERASE"/>
    <property type="match status" value="1"/>
</dbReference>
<dbReference type="GeneID" id="54420930"/>
<evidence type="ECO:0000256" key="7">
    <source>
        <dbReference type="RuleBase" id="RU003802"/>
    </source>
</evidence>
<protein>
    <recommendedName>
        <fullName evidence="7">Protein-L-isoaspartate O-methyltransferase</fullName>
        <ecNumber evidence="7">2.1.1.77</ecNumber>
    </recommendedName>
</protein>
<dbReference type="SUPFAM" id="SSF53335">
    <property type="entry name" value="S-adenosyl-L-methionine-dependent methyltransferases"/>
    <property type="match status" value="1"/>
</dbReference>
<dbReference type="InterPro" id="IPR029063">
    <property type="entry name" value="SAM-dependent_MTases_sf"/>
</dbReference>
<evidence type="ECO:0000313" key="10">
    <source>
        <dbReference type="RefSeq" id="XP_033530114.1"/>
    </source>
</evidence>
<evidence type="ECO:0000256" key="2">
    <source>
        <dbReference type="ARBA" id="ARBA00005369"/>
    </source>
</evidence>
<accession>A0A6G1FRS6</accession>
<proteinExistence type="inferred from homology"/>
<dbReference type="GO" id="GO:0032259">
    <property type="term" value="P:methylation"/>
    <property type="evidence" value="ECO:0007669"/>
    <property type="project" value="UniProtKB-KW"/>
</dbReference>
<gene>
    <name evidence="8 10" type="ORF">P152DRAFT_462480</name>
</gene>
<evidence type="ECO:0000256" key="6">
    <source>
        <dbReference type="ARBA" id="ARBA00022691"/>
    </source>
</evidence>
<dbReference type="GO" id="GO:0004719">
    <property type="term" value="F:protein-L-isoaspartate (D-aspartate) O-methyltransferase activity"/>
    <property type="evidence" value="ECO:0007669"/>
    <property type="project" value="UniProtKB-UniRule"/>
</dbReference>
<dbReference type="Pfam" id="PF01135">
    <property type="entry name" value="PCMT"/>
    <property type="match status" value="1"/>
</dbReference>
<comment type="similarity">
    <text evidence="2 7">Belongs to the methyltransferase superfamily. L-isoaspartyl/D-aspartyl protein methyltransferase family.</text>
</comment>
<dbReference type="GO" id="GO:0005737">
    <property type="term" value="C:cytoplasm"/>
    <property type="evidence" value="ECO:0007669"/>
    <property type="project" value="UniProtKB-SubCell"/>
</dbReference>
<dbReference type="RefSeq" id="XP_033530114.1">
    <property type="nucleotide sequence ID" value="XM_033680360.1"/>
</dbReference>
<sequence>MAWRSTGGSNSELINNLYQNGMIDSAKVKDAMLGVDRAHYAPQTPYVDSPQPIGHSATISAPHMHASAATSLLNHLKPGSHVLDIGSGSGYLTHVLAEIVKPNGQVVGVEHIQPLVDLGRENMQKSAEGRELLANGTVKFVKADGRLGYKELAPYDAIHVGAAAKELHPKLIEQLKAPGRMFIPVEEGFLQHIYVIDKAEDGTVEKKRQYSVQYVPLTDPPKHGQED</sequence>
<dbReference type="PANTHER" id="PTHR11579:SF0">
    <property type="entry name" value="PROTEIN-L-ISOASPARTATE(D-ASPARTATE) O-METHYLTRANSFERASE"/>
    <property type="match status" value="1"/>
</dbReference>